<proteinExistence type="predicted"/>
<dbReference type="Gene3D" id="3.30.420.10">
    <property type="entry name" value="Ribonuclease H-like superfamily/Ribonuclease H"/>
    <property type="match status" value="1"/>
</dbReference>
<dbReference type="PANTHER" id="PTHR47331:SF5">
    <property type="entry name" value="RIBONUCLEASE H"/>
    <property type="match status" value="1"/>
</dbReference>
<sequence length="249" mass="28660">MDAEQFLIQAVQTEVFSDEIKSLIQRKEVQRSKSTKLHKLNPFMDSQDILRVGGRLTQATLHPHIKHPAILPKGHHVSRLLIKHYHEKVKHQDRGMTLNELRIKCRKLRKCNQEQKMADLPPERMEATPPFTYSGMDCFGPFYVKDGRKELKRYGLLFTCMCSRAIHIEVLDDLSTDAFLNALRCFIAIRGNVSQLQSDQGTNFVGARNEFQELMCGGAWCISRRRELWRGLGRAAPGESDWHTCILLS</sequence>
<dbReference type="SUPFAM" id="SSF53098">
    <property type="entry name" value="Ribonuclease H-like"/>
    <property type="match status" value="1"/>
</dbReference>
<accession>A0AA47MYP4</accession>
<dbReference type="PANTHER" id="PTHR47331">
    <property type="entry name" value="PHD-TYPE DOMAIN-CONTAINING PROTEIN"/>
    <property type="match status" value="1"/>
</dbReference>
<protein>
    <recommendedName>
        <fullName evidence="3">Integrase catalytic domain-containing protein</fullName>
    </recommendedName>
</protein>
<organism evidence="1 2">
    <name type="scientific">Merluccius polli</name>
    <name type="common">Benguela hake</name>
    <name type="synonym">Merluccius cadenati</name>
    <dbReference type="NCBI Taxonomy" id="89951"/>
    <lineage>
        <taxon>Eukaryota</taxon>
        <taxon>Metazoa</taxon>
        <taxon>Chordata</taxon>
        <taxon>Craniata</taxon>
        <taxon>Vertebrata</taxon>
        <taxon>Euteleostomi</taxon>
        <taxon>Actinopterygii</taxon>
        <taxon>Neopterygii</taxon>
        <taxon>Teleostei</taxon>
        <taxon>Neoteleostei</taxon>
        <taxon>Acanthomorphata</taxon>
        <taxon>Zeiogadaria</taxon>
        <taxon>Gadariae</taxon>
        <taxon>Gadiformes</taxon>
        <taxon>Gadoidei</taxon>
        <taxon>Merlucciidae</taxon>
        <taxon>Merluccius</taxon>
    </lineage>
</organism>
<evidence type="ECO:0000313" key="2">
    <source>
        <dbReference type="Proteomes" id="UP001174136"/>
    </source>
</evidence>
<gene>
    <name evidence="1" type="ORF">N1851_011196</name>
</gene>
<dbReference type="EMBL" id="JAOPHQ010002020">
    <property type="protein sequence ID" value="KAK0148472.1"/>
    <property type="molecule type" value="Genomic_DNA"/>
</dbReference>
<evidence type="ECO:0008006" key="3">
    <source>
        <dbReference type="Google" id="ProtNLM"/>
    </source>
</evidence>
<dbReference type="Proteomes" id="UP001174136">
    <property type="component" value="Unassembled WGS sequence"/>
</dbReference>
<comment type="caution">
    <text evidence="1">The sequence shown here is derived from an EMBL/GenBank/DDBJ whole genome shotgun (WGS) entry which is preliminary data.</text>
</comment>
<evidence type="ECO:0000313" key="1">
    <source>
        <dbReference type="EMBL" id="KAK0148472.1"/>
    </source>
</evidence>
<dbReference type="GO" id="GO:0003676">
    <property type="term" value="F:nucleic acid binding"/>
    <property type="evidence" value="ECO:0007669"/>
    <property type="project" value="InterPro"/>
</dbReference>
<dbReference type="InterPro" id="IPR036397">
    <property type="entry name" value="RNaseH_sf"/>
</dbReference>
<name>A0AA47MYP4_MERPO</name>
<dbReference type="AlphaFoldDB" id="A0AA47MYP4"/>
<keyword evidence="2" id="KW-1185">Reference proteome</keyword>
<dbReference type="InterPro" id="IPR012337">
    <property type="entry name" value="RNaseH-like_sf"/>
</dbReference>
<reference evidence="1" key="1">
    <citation type="journal article" date="2023" name="Front. Mar. Sci.">
        <title>A new Merluccius polli reference genome to investigate the effects of global change in West African waters.</title>
        <authorList>
            <person name="Mateo J.L."/>
            <person name="Blanco-Fernandez C."/>
            <person name="Garcia-Vazquez E."/>
            <person name="Machado-Schiaffino G."/>
        </authorList>
    </citation>
    <scope>NUCLEOTIDE SEQUENCE</scope>
    <source>
        <strain evidence="1">C29</strain>
        <tissue evidence="1">Fin</tissue>
    </source>
</reference>